<dbReference type="PANTHER" id="PTHR47117">
    <property type="entry name" value="STAR-RELATED LIPID TRANSFER PROTEIN 9"/>
    <property type="match status" value="1"/>
</dbReference>
<gene>
    <name evidence="9" type="ORF">CCMP2556_LOCUS49763</name>
</gene>
<evidence type="ECO:0000256" key="5">
    <source>
        <dbReference type="PROSITE-ProRule" id="PRU00283"/>
    </source>
</evidence>
<dbReference type="Gene3D" id="2.60.200.20">
    <property type="match status" value="1"/>
</dbReference>
<dbReference type="PROSITE" id="PS50067">
    <property type="entry name" value="KINESIN_MOTOR_2"/>
    <property type="match status" value="1"/>
</dbReference>
<evidence type="ECO:0000256" key="7">
    <source>
        <dbReference type="SAM" id="MobiDB-lite"/>
    </source>
</evidence>
<evidence type="ECO:0000256" key="3">
    <source>
        <dbReference type="ARBA" id="ARBA00023054"/>
    </source>
</evidence>
<keyword evidence="2 5" id="KW-0067">ATP-binding</keyword>
<organism evidence="9 10">
    <name type="scientific">Durusdinium trenchii</name>
    <dbReference type="NCBI Taxonomy" id="1381693"/>
    <lineage>
        <taxon>Eukaryota</taxon>
        <taxon>Sar</taxon>
        <taxon>Alveolata</taxon>
        <taxon>Dinophyceae</taxon>
        <taxon>Suessiales</taxon>
        <taxon>Symbiodiniaceae</taxon>
        <taxon>Durusdinium</taxon>
    </lineage>
</organism>
<feature type="region of interest" description="Disordered" evidence="7">
    <location>
        <begin position="1213"/>
        <end position="1246"/>
    </location>
</feature>
<comment type="caution">
    <text evidence="9">The sequence shown here is derived from an EMBL/GenBank/DDBJ whole genome shotgun (WGS) entry which is preliminary data.</text>
</comment>
<protein>
    <recommendedName>
        <fullName evidence="8">Kinesin motor domain-containing protein</fullName>
    </recommendedName>
</protein>
<reference evidence="9 10" key="1">
    <citation type="submission" date="2024-02" db="EMBL/GenBank/DDBJ databases">
        <authorList>
            <person name="Chen Y."/>
            <person name="Shah S."/>
            <person name="Dougan E. K."/>
            <person name="Thang M."/>
            <person name="Chan C."/>
        </authorList>
    </citation>
    <scope>NUCLEOTIDE SEQUENCE [LARGE SCALE GENOMIC DNA]</scope>
</reference>
<dbReference type="SUPFAM" id="SSF52540">
    <property type="entry name" value="P-loop containing nucleoside triphosphate hydrolases"/>
    <property type="match status" value="1"/>
</dbReference>
<feature type="compositionally biased region" description="Basic and acidic residues" evidence="7">
    <location>
        <begin position="147"/>
        <end position="157"/>
    </location>
</feature>
<sequence length="1629" mass="179901">MPATPPKAARGGRPPLPKEEEVGVRKSHVKNKEVNSQGSLGLPLRLDSSSPDTSLLSGNASTPDTEGWPPRRHVRYESVPVDIAQAATVAACRRESEVATNSWPLTSPRDDESKRHLTMFFLDPAQLLADIKADEKEVALEDDDDTESKIEEEKDTTGDAATARSTGGSTPSIAGEAAKRSKVRRDNEYIQVAVRIRPFLQRNEERHERNILSVEDQQITVETRCPERKNSACESPLQAHRDTGTRTFKFDHVLDSRGRPGDPGFASQEAVFETIGRRIVSCALDGYNACLFAYGQTGAGKTHTVLGDVHSPQRRGLLPRVLEGLFAELAAKTRAMTGEEGAEGPKSSLQISYLEIFNEQIHDLLVPPKVGEPRQALQVRYHPSLGVMINDLTQSNASTIDEAMELVNFGTRMRSIASTSMNHRSSRAHTVFTFRFEQTSKDGETQMAQVQLVDLAGREQEKSSVDNKDRLKERQFINTSLFHLSTCIINLAKASSKGRKMKNLPDVRNSRLTLLLAHSLTGNSRTGMVAAVSPASGDLEETISTLRFADMVKQIRTTVTSNRVNKANLIKQLQEEIARLKSQMEMNQRWNADEQIAQLEAVIAHFKDALEQEKSRSQALAIERAACLKEMGLSVNTEGVSVVVGSDKDGVPYLVNLSEDPYLQGCLMYFLPGPEVTIGSSDGNKVRMSGLGMKPYHCSICNEGNRRLTLQPAPCIDEKDFPRVLLNGRRVTEKVEIQHQDRLIFGHAWAFRLAVPLTASELRASSNAENERAGGADNQAELDQALAEIEDSSSQSFRHLRKYVDDLQRCAGPEEAKHFVGTLHRTVPLVDEANQITREVGMDSYFELQVLTDLWSAQNLPEMVVAVLNNSRKPSISEPDVAAPPSALPTDRSCALTDRAAAGVWQTRGRGDLKFVWTFNKFLNRLQAMRDIYQEMCNSSDRGALLQRLEKEPFSNPWLEFEDHEIRMLILAMKPSLSGSPAAEARNVLGFPSPGVEARLMLHGYKSGTFGKSISDASLAPGALDAKSDELLAKSQMLMLEGYQALLQQNPARLSNRSVVIEHLDPEEESRMHELEMKVEEGMEKLQKYWGRRENPSVASSYFVHEKSSKTSAYDSRHWGAAPGAVEDAEHDANSLCSEENNWGIEGGPLEGDHSSHAVGRDAARCLVRPPTIGDALTREEALHAVAVENAFLEREVERQQAEIEELKKRRFTAAHRGAHSPRSPLTGPAAPPSRSGSKTSSVSPAAPRTIPCRFISLASAPTPPAPCTTPQTTPRTDPRQLCAYLPSQSCSSWVYAAPAPEPLTPRVSVLHLRSPAKPNIRPAFLSGCFWALGFACFAKSLDDIGYTATYMLSVIGPVLVSQLISVFIFKEIQAAVVCVSCMLVDAVGIPRSYAGLQLPVWSRLSGSPASSWEPEQTSTARSLRQKHGYKDAIMIHTNRVHRNKRSMALASAPLKRFYKYLLKRVIGSFLKRDIDLDQLEVQLWSGQVQLKGLELDVSSLNALGLSCTAANLGCVKMVVPWRRLVSDHCKVYISGLHLVFAQADHWKAPSPDERSPPGFFADAPRTEESRYSEEGIETLSRLVRAPLRNGKLPVDTMMNLNAIEIMLAAARPRQMPHEQNETPVTSGW</sequence>
<feature type="compositionally biased region" description="Polar residues" evidence="7">
    <location>
        <begin position="1235"/>
        <end position="1244"/>
    </location>
</feature>
<dbReference type="Pfam" id="PF00225">
    <property type="entry name" value="Kinesin"/>
    <property type="match status" value="1"/>
</dbReference>
<evidence type="ECO:0000256" key="2">
    <source>
        <dbReference type="ARBA" id="ARBA00022840"/>
    </source>
</evidence>
<feature type="region of interest" description="Disordered" evidence="7">
    <location>
        <begin position="1"/>
        <end position="73"/>
    </location>
</feature>
<keyword evidence="3 6" id="KW-0175">Coiled coil</keyword>
<feature type="binding site" evidence="5">
    <location>
        <begin position="295"/>
        <end position="302"/>
    </location>
    <ligand>
        <name>ATP</name>
        <dbReference type="ChEBI" id="CHEBI:30616"/>
    </ligand>
</feature>
<dbReference type="SMART" id="SM00129">
    <property type="entry name" value="KISc"/>
    <property type="match status" value="1"/>
</dbReference>
<feature type="compositionally biased region" description="Low complexity" evidence="7">
    <location>
        <begin position="38"/>
        <end position="57"/>
    </location>
</feature>
<dbReference type="InterPro" id="IPR027417">
    <property type="entry name" value="P-loop_NTPase"/>
</dbReference>
<comment type="similarity">
    <text evidence="5">Belongs to the TRAFAC class myosin-kinesin ATPase superfamily. Kinesin family.</text>
</comment>
<evidence type="ECO:0000259" key="8">
    <source>
        <dbReference type="PROSITE" id="PS50067"/>
    </source>
</evidence>
<dbReference type="InterPro" id="IPR001752">
    <property type="entry name" value="Kinesin_motor_dom"/>
</dbReference>
<evidence type="ECO:0000256" key="6">
    <source>
        <dbReference type="SAM" id="Coils"/>
    </source>
</evidence>
<dbReference type="InterPro" id="IPR000253">
    <property type="entry name" value="FHA_dom"/>
</dbReference>
<keyword evidence="1 5" id="KW-0547">Nucleotide-binding</keyword>
<feature type="region of interest" description="Disordered" evidence="7">
    <location>
        <begin position="1549"/>
        <end position="1568"/>
    </location>
</feature>
<dbReference type="EMBL" id="CAXAMN010026894">
    <property type="protein sequence ID" value="CAK9106487.1"/>
    <property type="molecule type" value="Genomic_DNA"/>
</dbReference>
<accession>A0ABP0S2E5</accession>
<dbReference type="InterPro" id="IPR036961">
    <property type="entry name" value="Kinesin_motor_dom_sf"/>
</dbReference>
<dbReference type="Gene3D" id="3.40.850.10">
    <property type="entry name" value="Kinesin motor domain"/>
    <property type="match status" value="1"/>
</dbReference>
<dbReference type="SUPFAM" id="SSF49879">
    <property type="entry name" value="SMAD/FHA domain"/>
    <property type="match status" value="1"/>
</dbReference>
<feature type="domain" description="Kinesin motor" evidence="8">
    <location>
        <begin position="189"/>
        <end position="555"/>
    </location>
</feature>
<feature type="region of interest" description="Disordered" evidence="7">
    <location>
        <begin position="138"/>
        <end position="181"/>
    </location>
</feature>
<dbReference type="Proteomes" id="UP001642484">
    <property type="component" value="Unassembled WGS sequence"/>
</dbReference>
<dbReference type="InterPro" id="IPR008984">
    <property type="entry name" value="SMAD_FHA_dom_sf"/>
</dbReference>
<dbReference type="PRINTS" id="PR00380">
    <property type="entry name" value="KINESINHEAVY"/>
</dbReference>
<evidence type="ECO:0000256" key="4">
    <source>
        <dbReference type="ARBA" id="ARBA00023175"/>
    </source>
</evidence>
<feature type="compositionally biased region" description="Polar residues" evidence="7">
    <location>
        <begin position="163"/>
        <end position="172"/>
    </location>
</feature>
<evidence type="ECO:0000313" key="10">
    <source>
        <dbReference type="Proteomes" id="UP001642484"/>
    </source>
</evidence>
<proteinExistence type="inferred from homology"/>
<dbReference type="Pfam" id="PF00498">
    <property type="entry name" value="FHA"/>
    <property type="match status" value="1"/>
</dbReference>
<keyword evidence="10" id="KW-1185">Reference proteome</keyword>
<evidence type="ECO:0000256" key="1">
    <source>
        <dbReference type="ARBA" id="ARBA00022741"/>
    </source>
</evidence>
<evidence type="ECO:0000313" key="9">
    <source>
        <dbReference type="EMBL" id="CAK9106487.1"/>
    </source>
</evidence>
<keyword evidence="4 5" id="KW-0505">Motor protein</keyword>
<name>A0ABP0S2E5_9DINO</name>
<feature type="coiled-coil region" evidence="6">
    <location>
        <begin position="563"/>
        <end position="616"/>
    </location>
</feature>